<dbReference type="Proteomes" id="UP001180845">
    <property type="component" value="Unassembled WGS sequence"/>
</dbReference>
<organism evidence="1 2">
    <name type="scientific">Haloactinomyces albus</name>
    <dbReference type="NCBI Taxonomy" id="1352928"/>
    <lineage>
        <taxon>Bacteria</taxon>
        <taxon>Bacillati</taxon>
        <taxon>Actinomycetota</taxon>
        <taxon>Actinomycetes</taxon>
        <taxon>Actinopolysporales</taxon>
        <taxon>Actinopolysporaceae</taxon>
        <taxon>Haloactinomyces</taxon>
    </lineage>
</organism>
<comment type="caution">
    <text evidence="1">The sequence shown here is derived from an EMBL/GenBank/DDBJ whole genome shotgun (WGS) entry which is preliminary data.</text>
</comment>
<gene>
    <name evidence="1" type="ORF">JOF55_004208</name>
</gene>
<protein>
    <submittedName>
        <fullName evidence="1">mRNA-degrading endonuclease toxin of MazEF toxin-antitoxin module</fullName>
    </submittedName>
</protein>
<dbReference type="RefSeq" id="WP_310277082.1">
    <property type="nucleotide sequence ID" value="NZ_JAVDXW010000001.1"/>
</dbReference>
<name>A0AAE3ZIW7_9ACTN</name>
<proteinExistence type="predicted"/>
<dbReference type="GO" id="GO:0004519">
    <property type="term" value="F:endonuclease activity"/>
    <property type="evidence" value="ECO:0007669"/>
    <property type="project" value="UniProtKB-KW"/>
</dbReference>
<evidence type="ECO:0000313" key="1">
    <source>
        <dbReference type="EMBL" id="MDR7304027.1"/>
    </source>
</evidence>
<sequence length="98" mass="11075">MSLRRGEVWTLHGYPLPVVVVSGGMYNDQPQPHSVLAMPVLTAESLEAWTVPLADGQYAVVDRIRPYPKEDFRQRQRQIDARALAEVDTLLFKILATN</sequence>
<evidence type="ECO:0000313" key="2">
    <source>
        <dbReference type="Proteomes" id="UP001180845"/>
    </source>
</evidence>
<accession>A0AAE3ZIW7</accession>
<dbReference type="EMBL" id="JAVDXW010000001">
    <property type="protein sequence ID" value="MDR7304027.1"/>
    <property type="molecule type" value="Genomic_DNA"/>
</dbReference>
<reference evidence="1" key="1">
    <citation type="submission" date="2023-07" db="EMBL/GenBank/DDBJ databases">
        <title>Sequencing the genomes of 1000 actinobacteria strains.</title>
        <authorList>
            <person name="Klenk H.-P."/>
        </authorList>
    </citation>
    <scope>NUCLEOTIDE SEQUENCE</scope>
    <source>
        <strain evidence="1">DSM 45977</strain>
    </source>
</reference>
<dbReference type="SUPFAM" id="SSF50118">
    <property type="entry name" value="Cell growth inhibitor/plasmid maintenance toxic component"/>
    <property type="match status" value="1"/>
</dbReference>
<keyword evidence="1" id="KW-0255">Endonuclease</keyword>
<dbReference type="AlphaFoldDB" id="A0AAE3ZIW7"/>
<keyword evidence="2" id="KW-1185">Reference proteome</keyword>
<keyword evidence="1" id="KW-0378">Hydrolase</keyword>
<keyword evidence="1" id="KW-0540">Nuclease</keyword>